<dbReference type="PROSITE" id="PS50157">
    <property type="entry name" value="ZINC_FINGER_C2H2_2"/>
    <property type="match status" value="2"/>
</dbReference>
<name>T1GVK9_MEGSC</name>
<evidence type="ECO:0000256" key="4">
    <source>
        <dbReference type="ARBA" id="ARBA00022902"/>
    </source>
</evidence>
<keyword evidence="3" id="KW-0221">Differentiation</keyword>
<dbReference type="GO" id="GO:0005634">
    <property type="term" value="C:nucleus"/>
    <property type="evidence" value="ECO:0007669"/>
    <property type="project" value="UniProtKB-SubCell"/>
</dbReference>
<evidence type="ECO:0000256" key="7">
    <source>
        <dbReference type="ARBA" id="ARBA00023242"/>
    </source>
</evidence>
<dbReference type="SUPFAM" id="SSF57667">
    <property type="entry name" value="beta-beta-alpha zinc fingers"/>
    <property type="match status" value="1"/>
</dbReference>
<keyword evidence="7" id="KW-0539">Nucleus</keyword>
<reference evidence="12" key="2">
    <citation type="submission" date="2015-06" db="UniProtKB">
        <authorList>
            <consortium name="EnsemblMetazoa"/>
        </authorList>
    </citation>
    <scope>IDENTIFICATION</scope>
</reference>
<sequence length="213" mass="24622">MDKIQQYNLKWTSHGSEIISGLGAMVNSSAFVDCTLSAEGKFLQAHKVILSACSPYFAAILSANSDKHPIFVLHNITFQELQALMAYMYNGEEKFKKPLKERIQTSNSPIEDISKTFLNINKENEKDFFLNIKKEKIENKNEILKYKKNSKILLGIFKCIKCERSYKNKGHLLRHMNLECGVEPKFKCEICGTKFSRKETVKRHILRTHSKRN</sequence>
<comment type="function">
    <text evidence="8">Putative transcription factor required for axon growth and guidance in the central and peripheral nervous systems. Repels CNS axons away from the midline by promoting the expression of the midline repellent sli and its receptor robo.</text>
</comment>
<evidence type="ECO:0000256" key="6">
    <source>
        <dbReference type="ARBA" id="ARBA00023163"/>
    </source>
</evidence>
<proteinExistence type="predicted"/>
<dbReference type="GO" id="GO:0007464">
    <property type="term" value="P:R3/R4 cell fate commitment"/>
    <property type="evidence" value="ECO:0007669"/>
    <property type="project" value="UniProtKB-ARBA"/>
</dbReference>
<dbReference type="HOGENOM" id="CLU_1429533_0_0_1"/>
<dbReference type="Pfam" id="PF00096">
    <property type="entry name" value="zf-C2H2"/>
    <property type="match status" value="2"/>
</dbReference>
<dbReference type="EMBL" id="CAQQ02024433">
    <property type="status" value="NOT_ANNOTATED_CDS"/>
    <property type="molecule type" value="Genomic_DNA"/>
</dbReference>
<dbReference type="GO" id="GO:0006357">
    <property type="term" value="P:regulation of transcription by RNA polymerase II"/>
    <property type="evidence" value="ECO:0007669"/>
    <property type="project" value="TreeGrafter"/>
</dbReference>
<evidence type="ECO:0000313" key="12">
    <source>
        <dbReference type="EnsemblMetazoa" id="MESCA007818-PA"/>
    </source>
</evidence>
<feature type="domain" description="BTB" evidence="10">
    <location>
        <begin position="32"/>
        <end position="97"/>
    </location>
</feature>
<keyword evidence="9" id="KW-0479">Metal-binding</keyword>
<evidence type="ECO:0000256" key="2">
    <source>
        <dbReference type="ARBA" id="ARBA00022473"/>
    </source>
</evidence>
<dbReference type="EnsemblMetazoa" id="MESCA007818-RA">
    <property type="protein sequence ID" value="MESCA007818-PA"/>
    <property type="gene ID" value="MESCA007818"/>
</dbReference>
<evidence type="ECO:0000256" key="9">
    <source>
        <dbReference type="PROSITE-ProRule" id="PRU00042"/>
    </source>
</evidence>
<evidence type="ECO:0000259" key="11">
    <source>
        <dbReference type="PROSITE" id="PS50157"/>
    </source>
</evidence>
<keyword evidence="5" id="KW-0805">Transcription regulation</keyword>
<dbReference type="Gene3D" id="3.30.710.10">
    <property type="entry name" value="Potassium Channel Kv1.1, Chain A"/>
    <property type="match status" value="1"/>
</dbReference>
<protein>
    <recommendedName>
        <fullName evidence="14">BTB domain-containing protein</fullName>
    </recommendedName>
</protein>
<accession>T1GVK9</accession>
<dbReference type="PANTHER" id="PTHR23110:SF111">
    <property type="entry name" value="LONGITUDINALS LACKING PROTEIN, ISOFORMS F_I_K_T"/>
    <property type="match status" value="1"/>
</dbReference>
<dbReference type="GO" id="GO:0008406">
    <property type="term" value="P:gonad development"/>
    <property type="evidence" value="ECO:0007669"/>
    <property type="project" value="UniProtKB-ARBA"/>
</dbReference>
<evidence type="ECO:0008006" key="14">
    <source>
        <dbReference type="Google" id="ProtNLM"/>
    </source>
</evidence>
<evidence type="ECO:0000256" key="8">
    <source>
        <dbReference type="ARBA" id="ARBA00037382"/>
    </source>
</evidence>
<evidence type="ECO:0000256" key="1">
    <source>
        <dbReference type="ARBA" id="ARBA00004123"/>
    </source>
</evidence>
<dbReference type="GO" id="GO:0035167">
    <property type="term" value="P:larval lymph gland hemopoiesis"/>
    <property type="evidence" value="ECO:0007669"/>
    <property type="project" value="UniProtKB-ARBA"/>
</dbReference>
<keyword evidence="13" id="KW-1185">Reference proteome</keyword>
<dbReference type="PROSITE" id="PS00028">
    <property type="entry name" value="ZINC_FINGER_C2H2_1"/>
    <property type="match status" value="1"/>
</dbReference>
<keyword evidence="4" id="KW-0524">Neurogenesis</keyword>
<comment type="subcellular location">
    <subcellularLocation>
        <location evidence="1">Nucleus</location>
    </subcellularLocation>
</comment>
<organism evidence="12 13">
    <name type="scientific">Megaselia scalaris</name>
    <name type="common">Humpbacked fly</name>
    <name type="synonym">Phora scalaris</name>
    <dbReference type="NCBI Taxonomy" id="36166"/>
    <lineage>
        <taxon>Eukaryota</taxon>
        <taxon>Metazoa</taxon>
        <taxon>Ecdysozoa</taxon>
        <taxon>Arthropoda</taxon>
        <taxon>Hexapoda</taxon>
        <taxon>Insecta</taxon>
        <taxon>Pterygota</taxon>
        <taxon>Neoptera</taxon>
        <taxon>Endopterygota</taxon>
        <taxon>Diptera</taxon>
        <taxon>Brachycera</taxon>
        <taxon>Muscomorpha</taxon>
        <taxon>Platypezoidea</taxon>
        <taxon>Phoridae</taxon>
        <taxon>Megaseliini</taxon>
        <taxon>Megaselia</taxon>
    </lineage>
</organism>
<dbReference type="GO" id="GO:0048813">
    <property type="term" value="P:dendrite morphogenesis"/>
    <property type="evidence" value="ECO:0007669"/>
    <property type="project" value="UniProtKB-ARBA"/>
</dbReference>
<dbReference type="SUPFAM" id="SSF54695">
    <property type="entry name" value="POZ domain"/>
    <property type="match status" value="1"/>
</dbReference>
<evidence type="ECO:0000313" key="13">
    <source>
        <dbReference type="Proteomes" id="UP000015102"/>
    </source>
</evidence>
<dbReference type="GO" id="GO:0045476">
    <property type="term" value="P:nurse cell apoptotic process"/>
    <property type="evidence" value="ECO:0007669"/>
    <property type="project" value="UniProtKB-ARBA"/>
</dbReference>
<dbReference type="Proteomes" id="UP000015102">
    <property type="component" value="Unassembled WGS sequence"/>
</dbReference>
<keyword evidence="9" id="KW-0863">Zinc-finger</keyword>
<feature type="domain" description="C2H2-type" evidence="11">
    <location>
        <begin position="157"/>
        <end position="184"/>
    </location>
</feature>
<dbReference type="GO" id="GO:0007526">
    <property type="term" value="P:larval somatic muscle development"/>
    <property type="evidence" value="ECO:0007669"/>
    <property type="project" value="UniProtKB-ARBA"/>
</dbReference>
<dbReference type="InterPro" id="IPR000210">
    <property type="entry name" value="BTB/POZ_dom"/>
</dbReference>
<evidence type="ECO:0000256" key="3">
    <source>
        <dbReference type="ARBA" id="ARBA00022782"/>
    </source>
</evidence>
<dbReference type="GO" id="GO:0008270">
    <property type="term" value="F:zinc ion binding"/>
    <property type="evidence" value="ECO:0007669"/>
    <property type="project" value="UniProtKB-KW"/>
</dbReference>
<dbReference type="PANTHER" id="PTHR23110">
    <property type="entry name" value="BTB DOMAIN TRANSCRIPTION FACTOR"/>
    <property type="match status" value="1"/>
</dbReference>
<dbReference type="SMART" id="SM00225">
    <property type="entry name" value="BTB"/>
    <property type="match status" value="1"/>
</dbReference>
<reference evidence="13" key="1">
    <citation type="submission" date="2013-02" db="EMBL/GenBank/DDBJ databases">
        <authorList>
            <person name="Hughes D."/>
        </authorList>
    </citation>
    <scope>NUCLEOTIDE SEQUENCE</scope>
    <source>
        <strain>Durham</strain>
        <strain evidence="13">NC isolate 2 -- Noor lab</strain>
    </source>
</reference>
<dbReference type="SMART" id="SM00355">
    <property type="entry name" value="ZnF_C2H2"/>
    <property type="match status" value="2"/>
</dbReference>
<dbReference type="Pfam" id="PF00651">
    <property type="entry name" value="BTB"/>
    <property type="match status" value="1"/>
</dbReference>
<dbReference type="InterPro" id="IPR013087">
    <property type="entry name" value="Znf_C2H2_type"/>
</dbReference>
<dbReference type="InterPro" id="IPR051095">
    <property type="entry name" value="Dros_DevTransReg"/>
</dbReference>
<dbReference type="STRING" id="36166.T1GVK9"/>
<evidence type="ECO:0000256" key="5">
    <source>
        <dbReference type="ARBA" id="ARBA00023015"/>
    </source>
</evidence>
<dbReference type="InterPro" id="IPR036236">
    <property type="entry name" value="Znf_C2H2_sf"/>
</dbReference>
<dbReference type="OMA" id="HICHQGF"/>
<keyword evidence="9" id="KW-0862">Zinc</keyword>
<keyword evidence="2" id="KW-0217">Developmental protein</keyword>
<dbReference type="InterPro" id="IPR011333">
    <property type="entry name" value="SKP1/BTB/POZ_sf"/>
</dbReference>
<dbReference type="AlphaFoldDB" id="T1GVK9"/>
<keyword evidence="6" id="KW-0804">Transcription</keyword>
<evidence type="ECO:0000259" key="10">
    <source>
        <dbReference type="PROSITE" id="PS50097"/>
    </source>
</evidence>
<dbReference type="GO" id="GO:0016199">
    <property type="term" value="P:axon midline choice point recognition"/>
    <property type="evidence" value="ECO:0007669"/>
    <property type="project" value="UniProtKB-ARBA"/>
</dbReference>
<dbReference type="PROSITE" id="PS50097">
    <property type="entry name" value="BTB"/>
    <property type="match status" value="1"/>
</dbReference>
<dbReference type="GO" id="GO:0045467">
    <property type="term" value="P:R7 cell development"/>
    <property type="evidence" value="ECO:0007669"/>
    <property type="project" value="UniProtKB-ARBA"/>
</dbReference>
<dbReference type="Gene3D" id="3.30.160.60">
    <property type="entry name" value="Classic Zinc Finger"/>
    <property type="match status" value="1"/>
</dbReference>
<feature type="domain" description="C2H2-type" evidence="11">
    <location>
        <begin position="186"/>
        <end position="213"/>
    </location>
</feature>